<evidence type="ECO:0000256" key="5">
    <source>
        <dbReference type="ARBA" id="ARBA00022989"/>
    </source>
</evidence>
<gene>
    <name evidence="13" type="ORF">OKIOD_LOCUS5128</name>
</gene>
<name>A0ABN7SFR1_OIKDI</name>
<keyword evidence="5 12" id="KW-1133">Transmembrane helix</keyword>
<keyword evidence="2 11" id="KW-0813">Transport</keyword>
<keyword evidence="9 11" id="KW-0739">Sodium transport</keyword>
<evidence type="ECO:0000256" key="6">
    <source>
        <dbReference type="ARBA" id="ARBA00023053"/>
    </source>
</evidence>
<comment type="subcellular location">
    <subcellularLocation>
        <location evidence="1">Membrane</location>
        <topology evidence="1">Multi-pass membrane protein</topology>
    </subcellularLocation>
</comment>
<dbReference type="Pfam" id="PF00858">
    <property type="entry name" value="ASC"/>
    <property type="match status" value="1"/>
</dbReference>
<evidence type="ECO:0000256" key="2">
    <source>
        <dbReference type="ARBA" id="ARBA00022448"/>
    </source>
</evidence>
<dbReference type="PANTHER" id="PTHR11690">
    <property type="entry name" value="AMILORIDE-SENSITIVE SODIUM CHANNEL-RELATED"/>
    <property type="match status" value="1"/>
</dbReference>
<reference evidence="13 14" key="1">
    <citation type="submission" date="2021-04" db="EMBL/GenBank/DDBJ databases">
        <authorList>
            <person name="Bliznina A."/>
        </authorList>
    </citation>
    <scope>NUCLEOTIDE SEQUENCE [LARGE SCALE GENOMIC DNA]</scope>
</reference>
<keyword evidence="14" id="KW-1185">Reference proteome</keyword>
<evidence type="ECO:0000256" key="11">
    <source>
        <dbReference type="RuleBase" id="RU000679"/>
    </source>
</evidence>
<evidence type="ECO:0000256" key="9">
    <source>
        <dbReference type="ARBA" id="ARBA00023201"/>
    </source>
</evidence>
<proteinExistence type="inferred from homology"/>
<protein>
    <submittedName>
        <fullName evidence="13">Oidioi.mRNA.OKI2018_I69.XSR.g13570.t1.cds</fullName>
    </submittedName>
</protein>
<dbReference type="Gene3D" id="1.10.287.820">
    <property type="entry name" value="Acid-sensing ion channel domain"/>
    <property type="match status" value="1"/>
</dbReference>
<evidence type="ECO:0000256" key="7">
    <source>
        <dbReference type="ARBA" id="ARBA00023065"/>
    </source>
</evidence>
<evidence type="ECO:0000256" key="1">
    <source>
        <dbReference type="ARBA" id="ARBA00004141"/>
    </source>
</evidence>
<feature type="transmembrane region" description="Helical" evidence="12">
    <location>
        <begin position="314"/>
        <end position="337"/>
    </location>
</feature>
<dbReference type="Proteomes" id="UP001158576">
    <property type="component" value="Chromosome XSR"/>
</dbReference>
<evidence type="ECO:0000256" key="12">
    <source>
        <dbReference type="SAM" id="Phobius"/>
    </source>
</evidence>
<dbReference type="PRINTS" id="PR01078">
    <property type="entry name" value="AMINACHANNEL"/>
</dbReference>
<keyword evidence="8 12" id="KW-0472">Membrane</keyword>
<keyword evidence="6" id="KW-0915">Sodium</keyword>
<dbReference type="InterPro" id="IPR001873">
    <property type="entry name" value="ENaC"/>
</dbReference>
<evidence type="ECO:0000256" key="10">
    <source>
        <dbReference type="ARBA" id="ARBA00023303"/>
    </source>
</evidence>
<evidence type="ECO:0000256" key="8">
    <source>
        <dbReference type="ARBA" id="ARBA00023136"/>
    </source>
</evidence>
<evidence type="ECO:0000256" key="4">
    <source>
        <dbReference type="ARBA" id="ARBA00022692"/>
    </source>
</evidence>
<evidence type="ECO:0000313" key="14">
    <source>
        <dbReference type="Proteomes" id="UP001158576"/>
    </source>
</evidence>
<keyword evidence="4 11" id="KW-0812">Transmembrane</keyword>
<sequence>MLQVVCLNSLHSKLKLAEEYPGLEEALPYYYGGKHEESHGSMLNWTYLNSIDMGRVQKRIRSTFLMVACKFQGQDCSRSWLLARSKQGSCLRFQPQRFDNLPYSRRLTLSMVLAFNKTDWTDCGWNHHLDGFTIYITGRHDRALMGPEYIMLTDVTRGIPVVDLKQQRKVLLGEPYSECIKSSQSLVHYENYTQNQCTHECLINAAKNYCNCTATYFPPAIKEEDGRLPVCTFKQHAQCIVPFQEKYDYSDCVCPPECDVRITKVEAIQYGHYAHDPNALPDLKLTSVMFNLDNEAVNIHEHPEYTKAALMSDIGGAAGLILGMSASTIVGVLDYVLKGF</sequence>
<comment type="similarity">
    <text evidence="11">Belongs to the amiloride-sensitive sodium channel (TC 1.A.6) family.</text>
</comment>
<keyword evidence="3 11" id="KW-0894">Sodium channel</keyword>
<dbReference type="EMBL" id="OU015569">
    <property type="protein sequence ID" value="CAG5094454.1"/>
    <property type="molecule type" value="Genomic_DNA"/>
</dbReference>
<accession>A0ABN7SFR1</accession>
<keyword evidence="10 11" id="KW-0407">Ion channel</keyword>
<evidence type="ECO:0000313" key="13">
    <source>
        <dbReference type="EMBL" id="CAG5094454.1"/>
    </source>
</evidence>
<organism evidence="13 14">
    <name type="scientific">Oikopleura dioica</name>
    <name type="common">Tunicate</name>
    <dbReference type="NCBI Taxonomy" id="34765"/>
    <lineage>
        <taxon>Eukaryota</taxon>
        <taxon>Metazoa</taxon>
        <taxon>Chordata</taxon>
        <taxon>Tunicata</taxon>
        <taxon>Appendicularia</taxon>
        <taxon>Copelata</taxon>
        <taxon>Oikopleuridae</taxon>
        <taxon>Oikopleura</taxon>
    </lineage>
</organism>
<dbReference type="Gene3D" id="1.10.287.770">
    <property type="entry name" value="YojJ-like"/>
    <property type="match status" value="1"/>
</dbReference>
<evidence type="ECO:0000256" key="3">
    <source>
        <dbReference type="ARBA" id="ARBA00022461"/>
    </source>
</evidence>
<keyword evidence="7 11" id="KW-0406">Ion transport</keyword>